<feature type="chain" id="PRO_5042168473" description="Secreted protein" evidence="1">
    <location>
        <begin position="19"/>
        <end position="145"/>
    </location>
</feature>
<keyword evidence="1" id="KW-0732">Signal</keyword>
<evidence type="ECO:0000313" key="3">
    <source>
        <dbReference type="Proteomes" id="UP001243330"/>
    </source>
</evidence>
<comment type="caution">
    <text evidence="2">The sequence shown here is derived from an EMBL/GenBank/DDBJ whole genome shotgun (WGS) entry which is preliminary data.</text>
</comment>
<evidence type="ECO:0000313" key="2">
    <source>
        <dbReference type="EMBL" id="KAK1840642.1"/>
    </source>
</evidence>
<organism evidence="2 3">
    <name type="scientific">Colletotrichum chrysophilum</name>
    <dbReference type="NCBI Taxonomy" id="1836956"/>
    <lineage>
        <taxon>Eukaryota</taxon>
        <taxon>Fungi</taxon>
        <taxon>Dikarya</taxon>
        <taxon>Ascomycota</taxon>
        <taxon>Pezizomycotina</taxon>
        <taxon>Sordariomycetes</taxon>
        <taxon>Hypocreomycetidae</taxon>
        <taxon>Glomerellales</taxon>
        <taxon>Glomerellaceae</taxon>
        <taxon>Colletotrichum</taxon>
        <taxon>Colletotrichum gloeosporioides species complex</taxon>
    </lineage>
</organism>
<gene>
    <name evidence="2" type="ORF">CCHR01_16732</name>
</gene>
<protein>
    <recommendedName>
        <fullName evidence="4">Secreted protein</fullName>
    </recommendedName>
</protein>
<accession>A0AAD9A3Q6</accession>
<dbReference type="EMBL" id="JAQOWY010000543">
    <property type="protein sequence ID" value="KAK1840642.1"/>
    <property type="molecule type" value="Genomic_DNA"/>
</dbReference>
<evidence type="ECO:0008006" key="4">
    <source>
        <dbReference type="Google" id="ProtNLM"/>
    </source>
</evidence>
<dbReference type="AlphaFoldDB" id="A0AAD9A3Q6"/>
<sequence>MPPFSSSVAFALFRGAFQALLLSCRRRQTVKEAFSALLYSFNPQCTCYQANTSQLEKRSRSRRNFPPRVGYGGHIAISQRRAFVDSFTLPNQLTVPYEQPRFTDTEWLQPLRRSISVASEAETADFRHVKARLPIVLCLRMAMAL</sequence>
<feature type="signal peptide" evidence="1">
    <location>
        <begin position="1"/>
        <end position="18"/>
    </location>
</feature>
<dbReference type="Proteomes" id="UP001243330">
    <property type="component" value="Unassembled WGS sequence"/>
</dbReference>
<proteinExistence type="predicted"/>
<reference evidence="2" key="1">
    <citation type="submission" date="2023-01" db="EMBL/GenBank/DDBJ databases">
        <title>Colletotrichum chrysophilum M932 genome sequence.</title>
        <authorList>
            <person name="Baroncelli R."/>
        </authorList>
    </citation>
    <scope>NUCLEOTIDE SEQUENCE</scope>
    <source>
        <strain evidence="2">M932</strain>
    </source>
</reference>
<keyword evidence="3" id="KW-1185">Reference proteome</keyword>
<evidence type="ECO:0000256" key="1">
    <source>
        <dbReference type="SAM" id="SignalP"/>
    </source>
</evidence>
<name>A0AAD9A3Q6_9PEZI</name>